<keyword evidence="2" id="KW-0238">DNA-binding</keyword>
<dbReference type="RefSeq" id="WP_076503033.1">
    <property type="nucleotide sequence ID" value="NZ_FTOP01000024.1"/>
</dbReference>
<dbReference type="AlphaFoldDB" id="A0A1N7Q0J4"/>
<dbReference type="PANTHER" id="PTHR30595">
    <property type="entry name" value="GLPR-RELATED TRANSCRIPTIONAL REPRESSOR"/>
    <property type="match status" value="1"/>
</dbReference>
<evidence type="ECO:0000313" key="3">
    <source>
        <dbReference type="Proteomes" id="UP000186026"/>
    </source>
</evidence>
<evidence type="ECO:0000259" key="1">
    <source>
        <dbReference type="Pfam" id="PF04326"/>
    </source>
</evidence>
<reference evidence="3" key="1">
    <citation type="submission" date="2017-01" db="EMBL/GenBank/DDBJ databases">
        <authorList>
            <person name="Varghese N."/>
            <person name="Submissions S."/>
        </authorList>
    </citation>
    <scope>NUCLEOTIDE SEQUENCE [LARGE SCALE GENOMIC DNA]</scope>
    <source>
        <strain evidence="3">DSM 46698</strain>
    </source>
</reference>
<keyword evidence="3" id="KW-1185">Reference proteome</keyword>
<dbReference type="PANTHER" id="PTHR30595:SF6">
    <property type="entry name" value="SCHLAFEN ALBA-2 DOMAIN-CONTAINING PROTEIN"/>
    <property type="match status" value="1"/>
</dbReference>
<dbReference type="GO" id="GO:0003677">
    <property type="term" value="F:DNA binding"/>
    <property type="evidence" value="ECO:0007669"/>
    <property type="project" value="UniProtKB-KW"/>
</dbReference>
<dbReference type="OrthoDB" id="9810282at2"/>
<dbReference type="InterPro" id="IPR038461">
    <property type="entry name" value="Schlafen_AlbA_2_dom_sf"/>
</dbReference>
<organism evidence="2 3">
    <name type="scientific">Belliella pelovolcani</name>
    <dbReference type="NCBI Taxonomy" id="529505"/>
    <lineage>
        <taxon>Bacteria</taxon>
        <taxon>Pseudomonadati</taxon>
        <taxon>Bacteroidota</taxon>
        <taxon>Cytophagia</taxon>
        <taxon>Cytophagales</taxon>
        <taxon>Cyclobacteriaceae</taxon>
        <taxon>Belliella</taxon>
    </lineage>
</organism>
<dbReference type="Gene3D" id="3.30.950.30">
    <property type="entry name" value="Schlafen, AAA domain"/>
    <property type="match status" value="1"/>
</dbReference>
<accession>A0A1N7Q0J4</accession>
<proteinExistence type="predicted"/>
<sequence length="145" mass="16625">MFLPIKNDDFIKELLKKEEGQTLDFKKTISDCYKIAKTLVAFANTSGGVIAIGISDQKKITGVDPEEEIFMIEKASREYCHPQIAYSIEVYEIDYLEEEQLDEEISIVLITVPKAQFKHYLKEKSGKLISYIRDKDESLPEINPS</sequence>
<dbReference type="Pfam" id="PF04326">
    <property type="entry name" value="SLFN_AlbA_2"/>
    <property type="match status" value="1"/>
</dbReference>
<name>A0A1N7Q0J4_9BACT</name>
<dbReference type="STRING" id="529505.SAMN05421761_12419"/>
<dbReference type="Proteomes" id="UP000186026">
    <property type="component" value="Unassembled WGS sequence"/>
</dbReference>
<gene>
    <name evidence="2" type="ORF">SAMN05421761_12419</name>
</gene>
<dbReference type="InterPro" id="IPR007421">
    <property type="entry name" value="Schlafen_AlbA_2_dom"/>
</dbReference>
<protein>
    <submittedName>
        <fullName evidence="2">Putative DNA-binding domain-containing protein</fullName>
    </submittedName>
</protein>
<evidence type="ECO:0000313" key="2">
    <source>
        <dbReference type="EMBL" id="SIT16388.1"/>
    </source>
</evidence>
<feature type="domain" description="Schlafen AlbA-2" evidence="1">
    <location>
        <begin position="19"/>
        <end position="138"/>
    </location>
</feature>
<dbReference type="EMBL" id="FTOP01000024">
    <property type="protein sequence ID" value="SIT16388.1"/>
    <property type="molecule type" value="Genomic_DNA"/>
</dbReference>